<evidence type="ECO:0000259" key="3">
    <source>
        <dbReference type="Pfam" id="PF01494"/>
    </source>
</evidence>
<dbReference type="OrthoDB" id="9782160at2"/>
<reference evidence="4 5" key="1">
    <citation type="journal article" date="2018" name="ACS Chem. Biol.">
        <title>Ketoreductase domain dysfunction expands chemodiversity: malyngamide biosynthesis in the cyanobacterium Okeania hirsuta.</title>
        <authorList>
            <person name="Moss N.A."/>
            <person name="Leao T."/>
            <person name="Rankin M."/>
            <person name="McCullough T.M."/>
            <person name="Qu P."/>
            <person name="Korobeynikov A."/>
            <person name="Smith J.L."/>
            <person name="Gerwick L."/>
            <person name="Gerwick W.H."/>
        </authorList>
    </citation>
    <scope>NUCLEOTIDE SEQUENCE [LARGE SCALE GENOMIC DNA]</scope>
    <source>
        <strain evidence="4 5">PAB10Feb10-1</strain>
    </source>
</reference>
<dbReference type="RefSeq" id="WP_124146324.1">
    <property type="nucleotide sequence ID" value="NZ_CAWOKI010000150.1"/>
</dbReference>
<evidence type="ECO:0000256" key="1">
    <source>
        <dbReference type="ARBA" id="ARBA00022630"/>
    </source>
</evidence>
<proteinExistence type="predicted"/>
<evidence type="ECO:0000313" key="4">
    <source>
        <dbReference type="EMBL" id="RQH56521.1"/>
    </source>
</evidence>
<dbReference type="GO" id="GO:0071949">
    <property type="term" value="F:FAD binding"/>
    <property type="evidence" value="ECO:0007669"/>
    <property type="project" value="InterPro"/>
</dbReference>
<dbReference type="InterPro" id="IPR002938">
    <property type="entry name" value="FAD-bd"/>
</dbReference>
<dbReference type="EMBL" id="RCBY01000004">
    <property type="protein sequence ID" value="RQH56521.1"/>
    <property type="molecule type" value="Genomic_DNA"/>
</dbReference>
<keyword evidence="2" id="KW-0274">FAD</keyword>
<keyword evidence="4" id="KW-0560">Oxidoreductase</keyword>
<dbReference type="InterPro" id="IPR036188">
    <property type="entry name" value="FAD/NAD-bd_sf"/>
</dbReference>
<sequence>MTKTTQLKTSVCILGCGPAGIVLGNILLRNGIDCIVIDKYNREEIYARGRAGVIESTTVQVLKKNDLADTLLKNAYTHGSCEFRYPDKSLTFEYGSLSGGDVHYVYPQSDLNDDLIEKYIKDGGKLLFHHEGKKIVQSDDKVEVECYDLDSQKTVTIQADFVAGCDGYHGLARQSVPPEAVEIYSKQYNYRWLAILAYAPPSAQYTLYGVHPDGFAAHMLRNSKISRYYLQIPSTDTLEDWSDEHIWANLHQRLAKEGCPLNEGEIFQKRIMELRNYVMEPMGYQRLLLAGDAAHIITPMGGKGLNLAVQDAGVLAETLISYYLENHDLSYLNRYSEIRLPYIWRAQEFSYSLLTMLHSPEGEDLEDVRFRRKLSESKLSQLTTSSTFAKNFARNYVGIV</sequence>
<dbReference type="NCBIfam" id="NF006091">
    <property type="entry name" value="PRK08243.1"/>
    <property type="match status" value="1"/>
</dbReference>
<name>A0A3N6NR88_9CYAN</name>
<dbReference type="Gene3D" id="3.50.50.60">
    <property type="entry name" value="FAD/NAD(P)-binding domain"/>
    <property type="match status" value="1"/>
</dbReference>
<comment type="caution">
    <text evidence="4">The sequence shown here is derived from an EMBL/GenBank/DDBJ whole genome shotgun (WGS) entry which is preliminary data.</text>
</comment>
<dbReference type="GO" id="GO:0018659">
    <property type="term" value="F:4-hydroxybenzoate 3-monooxygenase activity"/>
    <property type="evidence" value="ECO:0007669"/>
    <property type="project" value="UniProtKB-EC"/>
</dbReference>
<dbReference type="Gene3D" id="3.30.9.10">
    <property type="entry name" value="D-Amino Acid Oxidase, subunit A, domain 2"/>
    <property type="match status" value="1"/>
</dbReference>
<accession>A0A3N6NR88</accession>
<dbReference type="SUPFAM" id="SSF51905">
    <property type="entry name" value="FAD/NAD(P)-binding domain"/>
    <property type="match status" value="1"/>
</dbReference>
<feature type="domain" description="FAD-binding" evidence="3">
    <location>
        <begin position="8"/>
        <end position="349"/>
    </location>
</feature>
<dbReference type="SUPFAM" id="SSF54373">
    <property type="entry name" value="FAD-linked reductases, C-terminal domain"/>
    <property type="match status" value="1"/>
</dbReference>
<evidence type="ECO:0000256" key="2">
    <source>
        <dbReference type="ARBA" id="ARBA00022827"/>
    </source>
</evidence>
<evidence type="ECO:0000313" key="5">
    <source>
        <dbReference type="Proteomes" id="UP000269154"/>
    </source>
</evidence>
<protein>
    <submittedName>
        <fullName evidence="4">4-hydroxybenzoate 3-monooxygenase</fullName>
        <ecNumber evidence="4">1.14.13.2</ecNumber>
    </submittedName>
</protein>
<keyword evidence="5" id="KW-1185">Reference proteome</keyword>
<dbReference type="PANTHER" id="PTHR43004:SF3">
    <property type="entry name" value="P-HYDROXYBENZOATE HYDROXYLASE"/>
    <property type="match status" value="1"/>
</dbReference>
<dbReference type="InterPro" id="IPR050641">
    <property type="entry name" value="RIFMO-like"/>
</dbReference>
<keyword evidence="4" id="KW-0503">Monooxygenase</keyword>
<gene>
    <name evidence="4" type="ORF">D5R40_01355</name>
</gene>
<dbReference type="AlphaFoldDB" id="A0A3N6NR88"/>
<dbReference type="PRINTS" id="PR00420">
    <property type="entry name" value="RNGMNOXGNASE"/>
</dbReference>
<dbReference type="PANTHER" id="PTHR43004">
    <property type="entry name" value="TRK SYSTEM POTASSIUM UPTAKE PROTEIN"/>
    <property type="match status" value="1"/>
</dbReference>
<keyword evidence="1" id="KW-0285">Flavoprotein</keyword>
<dbReference type="Pfam" id="PF01494">
    <property type="entry name" value="FAD_binding_3"/>
    <property type="match status" value="1"/>
</dbReference>
<organism evidence="4 5">
    <name type="scientific">Okeania hirsuta</name>
    <dbReference type="NCBI Taxonomy" id="1458930"/>
    <lineage>
        <taxon>Bacteria</taxon>
        <taxon>Bacillati</taxon>
        <taxon>Cyanobacteriota</taxon>
        <taxon>Cyanophyceae</taxon>
        <taxon>Oscillatoriophycideae</taxon>
        <taxon>Oscillatoriales</taxon>
        <taxon>Microcoleaceae</taxon>
        <taxon>Okeania</taxon>
    </lineage>
</organism>
<dbReference type="EC" id="1.14.13.2" evidence="4"/>
<dbReference type="Proteomes" id="UP000269154">
    <property type="component" value="Unassembled WGS sequence"/>
</dbReference>